<gene>
    <name evidence="1" type="ORF">CAMRE0001_2524</name>
</gene>
<dbReference type="STRING" id="553218.CAMRE0001_2524"/>
<reference evidence="1 2" key="1">
    <citation type="submission" date="2008-08" db="EMBL/GenBank/DDBJ databases">
        <authorList>
            <person name="Madupu R."/>
            <person name="Durkin A.S."/>
            <person name="Torralba M."/>
            <person name="Methe B."/>
            <person name="Sutton G.G."/>
            <person name="Strausberg R.L."/>
            <person name="Nelson K.E."/>
        </authorList>
    </citation>
    <scope>NUCLEOTIDE SEQUENCE [LARGE SCALE GENOMIC DNA]</scope>
    <source>
        <strain evidence="1 2">RM3267</strain>
    </source>
</reference>
<keyword evidence="2" id="KW-1185">Reference proteome</keyword>
<sequence>MQLRSRIPKQSQSTSILAASAQLGNSFSIICFLKPIFYQ</sequence>
<proteinExistence type="predicted"/>
<accession>B9D3R0</accession>
<organism evidence="1 2">
    <name type="scientific">Campylobacter rectus RM3267</name>
    <dbReference type="NCBI Taxonomy" id="553218"/>
    <lineage>
        <taxon>Bacteria</taxon>
        <taxon>Pseudomonadati</taxon>
        <taxon>Campylobacterota</taxon>
        <taxon>Epsilonproteobacteria</taxon>
        <taxon>Campylobacterales</taxon>
        <taxon>Campylobacteraceae</taxon>
        <taxon>Campylobacter</taxon>
    </lineage>
</organism>
<name>B9D3R0_CAMRE</name>
<dbReference type="EMBL" id="ACFU01000022">
    <property type="protein sequence ID" value="EEF13336.1"/>
    <property type="molecule type" value="Genomic_DNA"/>
</dbReference>
<evidence type="ECO:0000313" key="2">
    <source>
        <dbReference type="Proteomes" id="UP000003082"/>
    </source>
</evidence>
<evidence type="ECO:0000313" key="1">
    <source>
        <dbReference type="EMBL" id="EEF13336.1"/>
    </source>
</evidence>
<comment type="caution">
    <text evidence="1">The sequence shown here is derived from an EMBL/GenBank/DDBJ whole genome shotgun (WGS) entry which is preliminary data.</text>
</comment>
<dbReference type="AlphaFoldDB" id="B9D3R0"/>
<dbReference type="Proteomes" id="UP000003082">
    <property type="component" value="Unassembled WGS sequence"/>
</dbReference>
<protein>
    <submittedName>
        <fullName evidence="1">Uncharacterized protein</fullName>
    </submittedName>
</protein>